<evidence type="ECO:0000256" key="4">
    <source>
        <dbReference type="ARBA" id="ARBA00022759"/>
    </source>
</evidence>
<gene>
    <name evidence="10" type="ORF">LYPA_23C007056</name>
</gene>
<dbReference type="Proteomes" id="UP000386466">
    <property type="component" value="Unassembled WGS sequence"/>
</dbReference>
<feature type="non-terminal residue" evidence="10">
    <location>
        <position position="67"/>
    </location>
</feature>
<dbReference type="PANTHER" id="PTHR41694:SF4">
    <property type="entry name" value="ENDOGENOUS RETROVIRUS GROUP K MEMBER 10 POL PROTEIN-RELATED"/>
    <property type="match status" value="1"/>
</dbReference>
<reference evidence="10 11" key="1">
    <citation type="submission" date="2019-01" db="EMBL/GenBank/DDBJ databases">
        <authorList>
            <person name="Alioto T."/>
            <person name="Alioto T."/>
        </authorList>
    </citation>
    <scope>NUCLEOTIDE SEQUENCE [LARGE SCALE GENOMIC DNA]</scope>
</reference>
<keyword evidence="6" id="KW-0862">Zinc</keyword>
<dbReference type="GO" id="GO:0016787">
    <property type="term" value="F:hydrolase activity"/>
    <property type="evidence" value="ECO:0007669"/>
    <property type="project" value="UniProtKB-KW"/>
</dbReference>
<feature type="domain" description="Reverse transcriptase thumb" evidence="9">
    <location>
        <begin position="1"/>
        <end position="34"/>
    </location>
</feature>
<dbReference type="InterPro" id="IPR043128">
    <property type="entry name" value="Rev_trsase/Diguanyl_cyclase"/>
</dbReference>
<evidence type="ECO:0000256" key="2">
    <source>
        <dbReference type="ARBA" id="ARBA00022695"/>
    </source>
</evidence>
<dbReference type="Gene3D" id="3.30.70.270">
    <property type="match status" value="1"/>
</dbReference>
<keyword evidence="1" id="KW-0808">Transferase</keyword>
<evidence type="ECO:0000313" key="11">
    <source>
        <dbReference type="Proteomes" id="UP000386466"/>
    </source>
</evidence>
<keyword evidence="8" id="KW-0511">Multifunctional enzyme</keyword>
<dbReference type="Pfam" id="PF06817">
    <property type="entry name" value="RVT_thumb"/>
    <property type="match status" value="1"/>
</dbReference>
<keyword evidence="2" id="KW-0548">Nucleotidyltransferase</keyword>
<name>A0A485P9L4_LYNPA</name>
<evidence type="ECO:0000256" key="1">
    <source>
        <dbReference type="ARBA" id="ARBA00022679"/>
    </source>
</evidence>
<keyword evidence="11" id="KW-1185">Reference proteome</keyword>
<evidence type="ECO:0000259" key="9">
    <source>
        <dbReference type="Pfam" id="PF06817"/>
    </source>
</evidence>
<evidence type="ECO:0000256" key="3">
    <source>
        <dbReference type="ARBA" id="ARBA00022722"/>
    </source>
</evidence>
<keyword evidence="5" id="KW-0378">Hydrolase</keyword>
<dbReference type="EMBL" id="CAAGRJ010031917">
    <property type="protein sequence ID" value="VFV42340.1"/>
    <property type="molecule type" value="Genomic_DNA"/>
</dbReference>
<evidence type="ECO:0000256" key="5">
    <source>
        <dbReference type="ARBA" id="ARBA00022801"/>
    </source>
</evidence>
<evidence type="ECO:0000313" key="10">
    <source>
        <dbReference type="EMBL" id="VFV42340.1"/>
    </source>
</evidence>
<keyword evidence="4" id="KW-0255">Endonuclease</keyword>
<feature type="non-terminal residue" evidence="10">
    <location>
        <position position="1"/>
    </location>
</feature>
<sequence length="67" mass="7265">IPTYQLAHVFGVLKGNSNLNSSRKLTPEASQELQWDEQKIASSQLTQVDPSLPVSLLILPSPHSPTG</sequence>
<protein>
    <recommendedName>
        <fullName evidence="9">Reverse transcriptase thumb domain-containing protein</fullName>
    </recommendedName>
</protein>
<dbReference type="GO" id="GO:0003964">
    <property type="term" value="F:RNA-directed DNA polymerase activity"/>
    <property type="evidence" value="ECO:0007669"/>
    <property type="project" value="UniProtKB-KW"/>
</dbReference>
<organism evidence="10 11">
    <name type="scientific">Lynx pardinus</name>
    <name type="common">Iberian lynx</name>
    <name type="synonym">Felis pardina</name>
    <dbReference type="NCBI Taxonomy" id="191816"/>
    <lineage>
        <taxon>Eukaryota</taxon>
        <taxon>Metazoa</taxon>
        <taxon>Chordata</taxon>
        <taxon>Craniata</taxon>
        <taxon>Vertebrata</taxon>
        <taxon>Euteleostomi</taxon>
        <taxon>Mammalia</taxon>
        <taxon>Eutheria</taxon>
        <taxon>Laurasiatheria</taxon>
        <taxon>Carnivora</taxon>
        <taxon>Feliformia</taxon>
        <taxon>Felidae</taxon>
        <taxon>Felinae</taxon>
        <taxon>Lynx</taxon>
    </lineage>
</organism>
<keyword evidence="7" id="KW-0695">RNA-directed DNA polymerase</keyword>
<dbReference type="InterPro" id="IPR010661">
    <property type="entry name" value="RVT_thumb"/>
</dbReference>
<evidence type="ECO:0000256" key="7">
    <source>
        <dbReference type="ARBA" id="ARBA00022918"/>
    </source>
</evidence>
<dbReference type="AlphaFoldDB" id="A0A485P9L4"/>
<proteinExistence type="predicted"/>
<keyword evidence="3" id="KW-0540">Nuclease</keyword>
<evidence type="ECO:0000256" key="8">
    <source>
        <dbReference type="ARBA" id="ARBA00023268"/>
    </source>
</evidence>
<dbReference type="GO" id="GO:0035613">
    <property type="term" value="F:RNA stem-loop binding"/>
    <property type="evidence" value="ECO:0007669"/>
    <property type="project" value="TreeGrafter"/>
</dbReference>
<evidence type="ECO:0000256" key="6">
    <source>
        <dbReference type="ARBA" id="ARBA00022833"/>
    </source>
</evidence>
<dbReference type="PANTHER" id="PTHR41694">
    <property type="entry name" value="ENDOGENOUS RETROVIRUS GROUP K MEMBER POL PROTEIN"/>
    <property type="match status" value="1"/>
</dbReference>
<dbReference type="GO" id="GO:0004519">
    <property type="term" value="F:endonuclease activity"/>
    <property type="evidence" value="ECO:0007669"/>
    <property type="project" value="UniProtKB-KW"/>
</dbReference>
<accession>A0A485P9L4</accession>